<dbReference type="GO" id="GO:1902412">
    <property type="term" value="P:regulation of mitotic cytokinesis"/>
    <property type="evidence" value="ECO:0007669"/>
    <property type="project" value="TreeGrafter"/>
</dbReference>
<feature type="compositionally biased region" description="Polar residues" evidence="1">
    <location>
        <begin position="203"/>
        <end position="230"/>
    </location>
</feature>
<feature type="region of interest" description="Disordered" evidence="1">
    <location>
        <begin position="67"/>
        <end position="377"/>
    </location>
</feature>
<dbReference type="InterPro" id="IPR026106">
    <property type="entry name" value="MAP9"/>
</dbReference>
<dbReference type="Proteomes" id="UP000265100">
    <property type="component" value="Chromosome 6"/>
</dbReference>
<organism evidence="2 3">
    <name type="scientific">Astatotilapia calliptera</name>
    <name type="common">Eastern happy</name>
    <name type="synonym">Chromis callipterus</name>
    <dbReference type="NCBI Taxonomy" id="8154"/>
    <lineage>
        <taxon>Eukaryota</taxon>
        <taxon>Metazoa</taxon>
        <taxon>Chordata</taxon>
        <taxon>Craniata</taxon>
        <taxon>Vertebrata</taxon>
        <taxon>Euteleostomi</taxon>
        <taxon>Actinopterygii</taxon>
        <taxon>Neopterygii</taxon>
        <taxon>Teleostei</taxon>
        <taxon>Neoteleostei</taxon>
        <taxon>Acanthomorphata</taxon>
        <taxon>Ovalentaria</taxon>
        <taxon>Cichlomorphae</taxon>
        <taxon>Cichliformes</taxon>
        <taxon>Cichlidae</taxon>
        <taxon>African cichlids</taxon>
        <taxon>Pseudocrenilabrinae</taxon>
        <taxon>Haplochromini</taxon>
        <taxon>Astatotilapia</taxon>
    </lineage>
</organism>
<dbReference type="AlphaFoldDB" id="A0AAX7UCP2"/>
<feature type="compositionally biased region" description="Basic and acidic residues" evidence="1">
    <location>
        <begin position="606"/>
        <end position="622"/>
    </location>
</feature>
<evidence type="ECO:0008006" key="4">
    <source>
        <dbReference type="Google" id="ProtNLM"/>
    </source>
</evidence>
<dbReference type="PANTHER" id="PTHR14739">
    <property type="entry name" value="MICROTUBULE-ASSOCIATED PROTEIN 9"/>
    <property type="match status" value="1"/>
</dbReference>
<reference evidence="2" key="4">
    <citation type="submission" date="2025-09" db="UniProtKB">
        <authorList>
            <consortium name="Ensembl"/>
        </authorList>
    </citation>
    <scope>IDENTIFICATION</scope>
</reference>
<feature type="compositionally biased region" description="Polar residues" evidence="1">
    <location>
        <begin position="292"/>
        <end position="312"/>
    </location>
</feature>
<evidence type="ECO:0000256" key="1">
    <source>
        <dbReference type="SAM" id="MobiDB-lite"/>
    </source>
</evidence>
<dbReference type="GO" id="GO:0000281">
    <property type="term" value="P:mitotic cytokinesis"/>
    <property type="evidence" value="ECO:0007669"/>
    <property type="project" value="InterPro"/>
</dbReference>
<evidence type="ECO:0000313" key="3">
    <source>
        <dbReference type="Proteomes" id="UP000265100"/>
    </source>
</evidence>
<feature type="compositionally biased region" description="Basic and acidic residues" evidence="1">
    <location>
        <begin position="119"/>
        <end position="132"/>
    </location>
</feature>
<feature type="region of interest" description="Disordered" evidence="1">
    <location>
        <begin position="597"/>
        <end position="644"/>
    </location>
</feature>
<reference evidence="2 3" key="1">
    <citation type="submission" date="2018-05" db="EMBL/GenBank/DDBJ databases">
        <authorList>
            <person name="Datahose"/>
        </authorList>
    </citation>
    <scope>NUCLEOTIDE SEQUENCE</scope>
</reference>
<dbReference type="PANTHER" id="PTHR14739:SF9">
    <property type="entry name" value="MICROTUBULE-ASSOCIATED PROTEIN 9"/>
    <property type="match status" value="1"/>
</dbReference>
<feature type="compositionally biased region" description="Polar residues" evidence="1">
    <location>
        <begin position="164"/>
        <end position="175"/>
    </location>
</feature>
<feature type="compositionally biased region" description="Basic and acidic residues" evidence="1">
    <location>
        <begin position="145"/>
        <end position="158"/>
    </location>
</feature>
<reference evidence="3" key="2">
    <citation type="submission" date="2023-03" db="EMBL/GenBank/DDBJ databases">
        <authorList>
            <consortium name="Wellcome Sanger Institute Data Sharing"/>
        </authorList>
    </citation>
    <scope>NUCLEOTIDE SEQUENCE [LARGE SCALE GENOMIC DNA]</scope>
</reference>
<dbReference type="GO" id="GO:0090307">
    <property type="term" value="P:mitotic spindle assembly"/>
    <property type="evidence" value="ECO:0007669"/>
    <property type="project" value="TreeGrafter"/>
</dbReference>
<feature type="region of interest" description="Disordered" evidence="1">
    <location>
        <begin position="1"/>
        <end position="22"/>
    </location>
</feature>
<feature type="compositionally biased region" description="Polar residues" evidence="1">
    <location>
        <begin position="360"/>
        <end position="375"/>
    </location>
</feature>
<feature type="compositionally biased region" description="Polar residues" evidence="1">
    <location>
        <begin position="264"/>
        <end position="283"/>
    </location>
</feature>
<protein>
    <recommendedName>
        <fullName evidence="4">Microtubule-associated protein 9</fullName>
    </recommendedName>
</protein>
<sequence>MTEQEYGTLAYSKSPKTSKRTTFQDELQAAVSARATKAKTDQYTYSDDFEEDEDDFLNRLLKLRKKKTDPLKAGKNKAKIINNFDLSDDEDKHRRTKKVSFLKTKRISSPSNSTTASESQEKNEPLDSHTAARDSSNGSASSQRSTDDAQFKNARVDSADPQITRESSSKSLSYQTSDDTLLDMPLPLPSDSSVVETPGPEQKSGSAAEESSQTSQLSTCDLNHTASADSVSEREPPRPKPRERTLRLSFHTSEKPAEDFQDLSRPQTSSVSIPLSTDTSGTIAWTEGDHTVSPSSNKSARSALLTKSTVDSGSKDGFISDDSKEQERNYSTSFEEFTGCSGDPSAHLSHVSEESVEARTLSSHSKTTPRSQSACSRKVESKYLGSLKVLDRKVSLQESQPQEADSLRAAIYQEWLKKKKEKSRENMQLKKKEAMLKENKEKEEEAKKEDAVAFYEAWKKKKAESLKSKAKEKEAVIRKEQKAAEEKEEKRQTAQQVFEKWKREHDHLLKENYRKQKEAENKLKLKNKEQEEVRKRDSRSAFSNWCEKKKEVIDDKFTSERKEIKNKAEEEKYMKEERDKMALEVYENWLEPDLALSDKSPGFLKARKDLEQKRRREERRIQEILGDSPPPPWSPPNKTIPFRR</sequence>
<dbReference type="GeneTree" id="ENSGT00730000111184"/>
<feature type="region of interest" description="Disordered" evidence="1">
    <location>
        <begin position="509"/>
        <end position="537"/>
    </location>
</feature>
<feature type="compositionally biased region" description="Basic and acidic residues" evidence="1">
    <location>
        <begin position="231"/>
        <end position="258"/>
    </location>
</feature>
<feature type="compositionally biased region" description="Low complexity" evidence="1">
    <location>
        <begin position="108"/>
        <end position="118"/>
    </location>
</feature>
<proteinExistence type="predicted"/>
<keyword evidence="3" id="KW-1185">Reference proteome</keyword>
<feature type="compositionally biased region" description="Basic residues" evidence="1">
    <location>
        <begin position="94"/>
        <end position="106"/>
    </location>
</feature>
<evidence type="ECO:0000313" key="2">
    <source>
        <dbReference type="Ensembl" id="ENSACLP00000062986.1"/>
    </source>
</evidence>
<dbReference type="Ensembl" id="ENSACLT00000051467.1">
    <property type="protein sequence ID" value="ENSACLP00000062986.1"/>
    <property type="gene ID" value="ENSACLG00000015598.2"/>
</dbReference>
<reference evidence="2" key="3">
    <citation type="submission" date="2025-08" db="UniProtKB">
        <authorList>
            <consortium name="Ensembl"/>
        </authorList>
    </citation>
    <scope>IDENTIFICATION</scope>
</reference>
<dbReference type="GO" id="GO:0000235">
    <property type="term" value="C:astral microtubule"/>
    <property type="evidence" value="ECO:0007669"/>
    <property type="project" value="TreeGrafter"/>
</dbReference>
<feature type="compositionally biased region" description="Polar residues" evidence="1">
    <location>
        <begin position="133"/>
        <end position="144"/>
    </location>
</feature>
<accession>A0AAX7UCP2</accession>
<gene>
    <name evidence="2" type="primary">MAP9</name>
</gene>
<dbReference type="GO" id="GO:0008017">
    <property type="term" value="F:microtubule binding"/>
    <property type="evidence" value="ECO:0007669"/>
    <property type="project" value="TreeGrafter"/>
</dbReference>
<name>A0AAX7UCP2_ASTCA</name>
<feature type="compositionally biased region" description="Low complexity" evidence="1">
    <location>
        <begin position="176"/>
        <end position="193"/>
    </location>
</feature>